<dbReference type="RefSeq" id="WP_212903268.1">
    <property type="nucleotide sequence ID" value="NZ_BOPZ01000007.1"/>
</dbReference>
<protein>
    <submittedName>
        <fullName evidence="2">Uncharacterized protein</fullName>
    </submittedName>
</protein>
<accession>A0A919RZM3</accession>
<dbReference type="AlphaFoldDB" id="A0A919RZM3"/>
<feature type="region of interest" description="Disordered" evidence="1">
    <location>
        <begin position="33"/>
        <end position="52"/>
    </location>
</feature>
<name>A0A919RZM3_9CLOT</name>
<gene>
    <name evidence="2" type="ORF">CPJCM30710_12090</name>
</gene>
<keyword evidence="3" id="KW-1185">Reference proteome</keyword>
<feature type="region of interest" description="Disordered" evidence="1">
    <location>
        <begin position="98"/>
        <end position="122"/>
    </location>
</feature>
<evidence type="ECO:0000313" key="2">
    <source>
        <dbReference type="EMBL" id="GIM28543.1"/>
    </source>
</evidence>
<proteinExistence type="predicted"/>
<dbReference type="EMBL" id="BOPZ01000007">
    <property type="protein sequence ID" value="GIM28543.1"/>
    <property type="molecule type" value="Genomic_DNA"/>
</dbReference>
<evidence type="ECO:0000256" key="1">
    <source>
        <dbReference type="SAM" id="MobiDB-lite"/>
    </source>
</evidence>
<sequence>MSNTKPCETKTCEIKNQVNQIIETVENYTRTQRHLEQNQDITSEEQKHQADRIQNERREEINNLTNKVVYGDNYNVNDKENLKENYEKAQTYMKYNAEHMSSEDLSNLKEKQMNRKEHLRNT</sequence>
<organism evidence="2 3">
    <name type="scientific">Clostridium polyendosporum</name>
    <dbReference type="NCBI Taxonomy" id="69208"/>
    <lineage>
        <taxon>Bacteria</taxon>
        <taxon>Bacillati</taxon>
        <taxon>Bacillota</taxon>
        <taxon>Clostridia</taxon>
        <taxon>Eubacteriales</taxon>
        <taxon>Clostridiaceae</taxon>
        <taxon>Clostridium</taxon>
    </lineage>
</organism>
<reference evidence="2" key="1">
    <citation type="submission" date="2021-03" db="EMBL/GenBank/DDBJ databases">
        <title>Taxonomic study of Clostridium polyendosporum from meadow-gley soil under rice.</title>
        <authorList>
            <person name="Kobayashi H."/>
            <person name="Tanizawa Y."/>
            <person name="Yagura M."/>
        </authorList>
    </citation>
    <scope>NUCLEOTIDE SEQUENCE</scope>
    <source>
        <strain evidence="2">JCM 30710</strain>
    </source>
</reference>
<evidence type="ECO:0000313" key="3">
    <source>
        <dbReference type="Proteomes" id="UP000679179"/>
    </source>
</evidence>
<comment type="caution">
    <text evidence="2">The sequence shown here is derived from an EMBL/GenBank/DDBJ whole genome shotgun (WGS) entry which is preliminary data.</text>
</comment>
<dbReference type="Proteomes" id="UP000679179">
    <property type="component" value="Unassembled WGS sequence"/>
</dbReference>